<gene>
    <name evidence="2" type="ORF">AUC71_02955</name>
</gene>
<dbReference type="EMBL" id="LPWD01000423">
    <property type="protein sequence ID" value="ODS01867.1"/>
    <property type="molecule type" value="Genomic_DNA"/>
</dbReference>
<dbReference type="OrthoDB" id="1551443at2"/>
<accession>A0A1E3W9U2</accession>
<evidence type="ECO:0008006" key="4">
    <source>
        <dbReference type="Google" id="ProtNLM"/>
    </source>
</evidence>
<dbReference type="Proteomes" id="UP000095042">
    <property type="component" value="Unassembled WGS sequence"/>
</dbReference>
<feature type="compositionally biased region" description="Low complexity" evidence="1">
    <location>
        <begin position="347"/>
        <end position="366"/>
    </location>
</feature>
<dbReference type="RefSeq" id="WP_069624813.1">
    <property type="nucleotide sequence ID" value="NZ_LPWD01000423.1"/>
</dbReference>
<reference evidence="2 3" key="1">
    <citation type="journal article" date="2016" name="Environ. Microbiol.">
        <title>New Methyloceanibacter diversity from North Sea sediments includes methanotroph containing solely the soluble methane monooxygenase.</title>
        <authorList>
            <person name="Vekeman B."/>
            <person name="Kerckhof F.M."/>
            <person name="Cremers G."/>
            <person name="de Vos P."/>
            <person name="Vandamme P."/>
            <person name="Boon N."/>
            <person name="Op den Camp H.J."/>
            <person name="Heylen K."/>
        </authorList>
    </citation>
    <scope>NUCLEOTIDE SEQUENCE [LARGE SCALE GENOMIC DNA]</scope>
    <source>
        <strain evidence="2 3">R-67177</strain>
    </source>
</reference>
<organism evidence="2 3">
    <name type="scientific">Methyloceanibacter marginalis</name>
    <dbReference type="NCBI Taxonomy" id="1774971"/>
    <lineage>
        <taxon>Bacteria</taxon>
        <taxon>Pseudomonadati</taxon>
        <taxon>Pseudomonadota</taxon>
        <taxon>Alphaproteobacteria</taxon>
        <taxon>Hyphomicrobiales</taxon>
        <taxon>Hyphomicrobiaceae</taxon>
        <taxon>Methyloceanibacter</taxon>
    </lineage>
</organism>
<evidence type="ECO:0000313" key="2">
    <source>
        <dbReference type="EMBL" id="ODS01867.1"/>
    </source>
</evidence>
<dbReference type="AlphaFoldDB" id="A0A1E3W9U2"/>
<name>A0A1E3W9U2_9HYPH</name>
<keyword evidence="3" id="KW-1185">Reference proteome</keyword>
<comment type="caution">
    <text evidence="2">The sequence shown here is derived from an EMBL/GenBank/DDBJ whole genome shotgun (WGS) entry which is preliminary data.</text>
</comment>
<dbReference type="InterPro" id="IPR025332">
    <property type="entry name" value="DUF4238"/>
</dbReference>
<feature type="region of interest" description="Disordered" evidence="1">
    <location>
        <begin position="333"/>
        <end position="376"/>
    </location>
</feature>
<evidence type="ECO:0000256" key="1">
    <source>
        <dbReference type="SAM" id="MobiDB-lite"/>
    </source>
</evidence>
<dbReference type="Pfam" id="PF14022">
    <property type="entry name" value="DUF4238"/>
    <property type="match status" value="1"/>
</dbReference>
<evidence type="ECO:0000313" key="3">
    <source>
        <dbReference type="Proteomes" id="UP000095042"/>
    </source>
</evidence>
<feature type="compositionally biased region" description="Polar residues" evidence="1">
    <location>
        <begin position="367"/>
        <end position="376"/>
    </location>
</feature>
<proteinExistence type="predicted"/>
<sequence length="376" mass="43099">MSEFTNNHYVPEWYQRRFMRPGQGKYHYLDLQPETRASGHHKWTRRALRRLGPASCFSQDDLYTIRWGKLTSVDIERFFFGRIDGNGNKAVKAFANFDYTRVYQEATQDLLEYMSVQKLRTPKGLGWLSQTAQTNDRNLDLLFLQQYRHLFGATWADCVWQIVDASTSPTKFIVSDHPVTVYNRGCFPLSTWCKGFNDPDVRLVATHTVFPLSLDKALILTNLSWARDPYQPETRMHPNPRLFRTTMFKITDIQTGRQLTEQEVLAINFIIKRRAHRFVAAAEEEWLHPERRMETEHWRKLGGGLLLMPEPRELHMGGEIIVGFETAGRRRSALTDIAPGRKATRTSGAKSGSGARSNASRRSSPSCTAPGSAATQ</sequence>
<protein>
    <recommendedName>
        <fullName evidence="4">DUF4238 domain-containing protein</fullName>
    </recommendedName>
</protein>